<reference evidence="1 2" key="1">
    <citation type="submission" date="2017-02" db="EMBL/GenBank/DDBJ databases">
        <authorList>
            <person name="Peterson S.W."/>
        </authorList>
    </citation>
    <scope>NUCLEOTIDE SEQUENCE [LARGE SCALE GENOMIC DNA]</scope>
    <source>
        <strain evidence="1 2">3F5N</strain>
    </source>
</reference>
<dbReference type="Proteomes" id="UP000195766">
    <property type="component" value="Unassembled WGS sequence"/>
</dbReference>
<protein>
    <submittedName>
        <fullName evidence="1">Uncharacterized protein</fullName>
    </submittedName>
</protein>
<accession>A0A1R4F1Z7</accession>
<dbReference type="EMBL" id="FUIE01000015">
    <property type="protein sequence ID" value="SJM49905.1"/>
    <property type="molecule type" value="Genomic_DNA"/>
</dbReference>
<evidence type="ECO:0000313" key="1">
    <source>
        <dbReference type="EMBL" id="SJM49905.1"/>
    </source>
</evidence>
<gene>
    <name evidence="1" type="ORF">FM111_02115</name>
</gene>
<evidence type="ECO:0000313" key="2">
    <source>
        <dbReference type="Proteomes" id="UP000195766"/>
    </source>
</evidence>
<proteinExistence type="predicted"/>
<sequence length="38" mass="4203">MCCGLWTDWKDRRFYGRDVADALSKALAALQAEQKGGA</sequence>
<organism evidence="1 2">
    <name type="scientific">Brevundimonas diminuta 3F5N</name>
    <dbReference type="NCBI Taxonomy" id="1255603"/>
    <lineage>
        <taxon>Bacteria</taxon>
        <taxon>Pseudomonadati</taxon>
        <taxon>Pseudomonadota</taxon>
        <taxon>Alphaproteobacteria</taxon>
        <taxon>Caulobacterales</taxon>
        <taxon>Caulobacteraceae</taxon>
        <taxon>Brevundimonas</taxon>
    </lineage>
</organism>
<name>A0A1R4F1Z7_BREDI</name>
<dbReference type="AlphaFoldDB" id="A0A1R4F1Z7"/>